<dbReference type="Proteomes" id="UP000012149">
    <property type="component" value="Unassembled WGS sequence"/>
</dbReference>
<dbReference type="AlphaFoldDB" id="M6VSU6"/>
<evidence type="ECO:0000313" key="2">
    <source>
        <dbReference type="Proteomes" id="UP000012149"/>
    </source>
</evidence>
<gene>
    <name evidence="1" type="ORF">LEP1GSC161_4157</name>
</gene>
<comment type="caution">
    <text evidence="1">The sequence shown here is derived from an EMBL/GenBank/DDBJ whole genome shotgun (WGS) entry which is preliminary data.</text>
</comment>
<accession>M6VSU6</accession>
<name>M6VSU6_9LEPT</name>
<sequence length="43" mass="4873">MASICFFNSVEISRKSKGFGRNLFEGRPVAQSAKNNKKKNIIR</sequence>
<evidence type="ECO:0000313" key="1">
    <source>
        <dbReference type="EMBL" id="EMO59900.1"/>
    </source>
</evidence>
<organism evidence="1 2">
    <name type="scientific">Leptospira santarosai str. CBC1416</name>
    <dbReference type="NCBI Taxonomy" id="1193059"/>
    <lineage>
        <taxon>Bacteria</taxon>
        <taxon>Pseudomonadati</taxon>
        <taxon>Spirochaetota</taxon>
        <taxon>Spirochaetia</taxon>
        <taxon>Leptospirales</taxon>
        <taxon>Leptospiraceae</taxon>
        <taxon>Leptospira</taxon>
    </lineage>
</organism>
<dbReference type="EMBL" id="AKWE02000014">
    <property type="protein sequence ID" value="EMO59900.1"/>
    <property type="molecule type" value="Genomic_DNA"/>
</dbReference>
<reference evidence="1 2" key="1">
    <citation type="submission" date="2013-01" db="EMBL/GenBank/DDBJ databases">
        <authorList>
            <person name="Harkins D.M."/>
            <person name="Durkin A.S."/>
            <person name="Brinkac L.M."/>
            <person name="Haft D.H."/>
            <person name="Selengut J.D."/>
            <person name="Sanka R."/>
            <person name="DePew J."/>
            <person name="Purushe J."/>
            <person name="Matthias M.A."/>
            <person name="Vinetz J.M."/>
            <person name="Sutton G.G."/>
            <person name="Nierman W.C."/>
            <person name="Fouts D.E."/>
        </authorList>
    </citation>
    <scope>NUCLEOTIDE SEQUENCE [LARGE SCALE GENOMIC DNA]</scope>
    <source>
        <strain evidence="1 2">CBC1416</strain>
    </source>
</reference>
<proteinExistence type="predicted"/>
<protein>
    <submittedName>
        <fullName evidence="1">Uncharacterized protein</fullName>
    </submittedName>
</protein>